<feature type="region of interest" description="Disordered" evidence="2">
    <location>
        <begin position="355"/>
        <end position="400"/>
    </location>
</feature>
<dbReference type="AlphaFoldDB" id="A0A7W7GMT0"/>
<proteinExistence type="inferred from homology"/>
<feature type="transmembrane region" description="Helical" evidence="3">
    <location>
        <begin position="49"/>
        <end position="69"/>
    </location>
</feature>
<comment type="similarity">
    <text evidence="1">Belongs to the LytR/CpsA/Psr (LCP) family.</text>
</comment>
<dbReference type="PANTHER" id="PTHR33392">
    <property type="entry name" value="POLYISOPRENYL-TEICHOIC ACID--PEPTIDOGLYCAN TEICHOIC ACID TRANSFERASE TAGU"/>
    <property type="match status" value="1"/>
</dbReference>
<dbReference type="Gene3D" id="3.40.630.190">
    <property type="entry name" value="LCP protein"/>
    <property type="match status" value="1"/>
</dbReference>
<dbReference type="PANTHER" id="PTHR33392:SF6">
    <property type="entry name" value="POLYISOPRENYL-TEICHOIC ACID--PEPTIDOGLYCAN TEICHOIC ACID TRANSFERASE TAGU"/>
    <property type="match status" value="1"/>
</dbReference>
<keyword evidence="3" id="KW-1133">Transmembrane helix</keyword>
<feature type="compositionally biased region" description="Basic and acidic residues" evidence="2">
    <location>
        <begin position="1"/>
        <end position="17"/>
    </location>
</feature>
<dbReference type="NCBIfam" id="TIGR00350">
    <property type="entry name" value="lytR_cpsA_psr"/>
    <property type="match status" value="1"/>
</dbReference>
<evidence type="ECO:0000259" key="4">
    <source>
        <dbReference type="Pfam" id="PF03816"/>
    </source>
</evidence>
<gene>
    <name evidence="5" type="ORF">HDA30_000529</name>
</gene>
<dbReference type="RefSeq" id="WP_221419038.1">
    <property type="nucleotide sequence ID" value="NZ_JACHNA010000001.1"/>
</dbReference>
<evidence type="ECO:0000313" key="5">
    <source>
        <dbReference type="EMBL" id="MBB4735021.1"/>
    </source>
</evidence>
<protein>
    <submittedName>
        <fullName evidence="5">LCP family protein required for cell wall assembly</fullName>
    </submittedName>
</protein>
<dbReference type="InterPro" id="IPR004474">
    <property type="entry name" value="LytR_CpsA_psr"/>
</dbReference>
<name>A0A7W7GMT0_9MICC</name>
<feature type="region of interest" description="Disordered" evidence="2">
    <location>
        <begin position="1"/>
        <end position="43"/>
    </location>
</feature>
<evidence type="ECO:0000256" key="1">
    <source>
        <dbReference type="ARBA" id="ARBA00006068"/>
    </source>
</evidence>
<feature type="compositionally biased region" description="Basic and acidic residues" evidence="2">
    <location>
        <begin position="355"/>
        <end position="366"/>
    </location>
</feature>
<keyword evidence="3" id="KW-0472">Membrane</keyword>
<dbReference type="Pfam" id="PF03816">
    <property type="entry name" value="LytR_cpsA_psr"/>
    <property type="match status" value="1"/>
</dbReference>
<organism evidence="5 6">
    <name type="scientific">Micrococcus cohnii</name>
    <dbReference type="NCBI Taxonomy" id="993416"/>
    <lineage>
        <taxon>Bacteria</taxon>
        <taxon>Bacillati</taxon>
        <taxon>Actinomycetota</taxon>
        <taxon>Actinomycetes</taxon>
        <taxon>Micrococcales</taxon>
        <taxon>Micrococcaceae</taxon>
        <taxon>Micrococcus</taxon>
    </lineage>
</organism>
<dbReference type="Proteomes" id="UP000540191">
    <property type="component" value="Unassembled WGS sequence"/>
</dbReference>
<feature type="domain" description="Cell envelope-related transcriptional attenuator" evidence="4">
    <location>
        <begin position="117"/>
        <end position="259"/>
    </location>
</feature>
<accession>A0A7W7GMT0</accession>
<reference evidence="5 6" key="1">
    <citation type="submission" date="2020-08" db="EMBL/GenBank/DDBJ databases">
        <title>Sequencing the genomes of 1000 actinobacteria strains.</title>
        <authorList>
            <person name="Klenk H.-P."/>
        </authorList>
    </citation>
    <scope>NUCLEOTIDE SEQUENCE [LARGE SCALE GENOMIC DNA]</scope>
    <source>
        <strain evidence="5 6">DSM 23974</strain>
    </source>
</reference>
<evidence type="ECO:0000256" key="3">
    <source>
        <dbReference type="SAM" id="Phobius"/>
    </source>
</evidence>
<dbReference type="InterPro" id="IPR050922">
    <property type="entry name" value="LytR/CpsA/Psr_CW_biosynth"/>
</dbReference>
<keyword evidence="6" id="KW-1185">Reference proteome</keyword>
<sequence length="400" mass="43475">MDDRAGSGRLGADRGADQPEVAGASHEQDRGSVSSGTPPRRSRRRRWPWVVGAIAVVLVLALVAGVLYLSSVARSFDDNRTTVDAQTQQREAGDPVNILLLGSDSRADDDREEGSERKDTMMLVHIPADGSGVYVISLLRDLYVDIPGHGRDKLNAASAEGGYPLLIDTVEQMFDIPVHHLVEMDFQGFRSVTSALGGVSVCNPTAFSSGQKNPSYFPRGQILLQDTAALRYVRERHAFGDGDLSRVENQQRVVESALGRFLSVDVLANPGRTNDVVSTFSRHLTVDEGLDSQIVGQVGWRLRDLDKGDLEMLTVPSGDAFKDARGQSVVGQDEQLMRQLRAALADDDLGRYVEAREKEEAQAKKERQQRRAAQAESEPTSQAEASGAAKPEPAVDEPCG</sequence>
<comment type="caution">
    <text evidence="5">The sequence shown here is derived from an EMBL/GenBank/DDBJ whole genome shotgun (WGS) entry which is preliminary data.</text>
</comment>
<keyword evidence="3" id="KW-0812">Transmembrane</keyword>
<dbReference type="EMBL" id="JACHNA010000001">
    <property type="protein sequence ID" value="MBB4735021.1"/>
    <property type="molecule type" value="Genomic_DNA"/>
</dbReference>
<evidence type="ECO:0000256" key="2">
    <source>
        <dbReference type="SAM" id="MobiDB-lite"/>
    </source>
</evidence>
<evidence type="ECO:0000313" key="6">
    <source>
        <dbReference type="Proteomes" id="UP000540191"/>
    </source>
</evidence>